<evidence type="ECO:0000256" key="2">
    <source>
        <dbReference type="ARBA" id="ARBA00022741"/>
    </source>
</evidence>
<keyword evidence="2" id="KW-0547">Nucleotide-binding</keyword>
<organism evidence="6">
    <name type="scientific">Bifidobacterium aquikefiricola</name>
    <dbReference type="NCBI Taxonomy" id="3059038"/>
    <lineage>
        <taxon>Bacteria</taxon>
        <taxon>Bacillati</taxon>
        <taxon>Actinomycetota</taxon>
        <taxon>Actinomycetes</taxon>
        <taxon>Bifidobacteriales</taxon>
        <taxon>Bifidobacteriaceae</taxon>
        <taxon>Bifidobacterium</taxon>
    </lineage>
</organism>
<dbReference type="CDD" id="cd03230">
    <property type="entry name" value="ABC_DR_subfamily_A"/>
    <property type="match status" value="1"/>
</dbReference>
<feature type="domain" description="ABC transporter" evidence="5">
    <location>
        <begin position="12"/>
        <end position="237"/>
    </location>
</feature>
<dbReference type="PANTHER" id="PTHR42939:SF1">
    <property type="entry name" value="ABC TRANSPORTER ATP-BINDING PROTEIN ALBC-RELATED"/>
    <property type="match status" value="1"/>
</dbReference>
<feature type="compositionally biased region" description="Basic and acidic residues" evidence="4">
    <location>
        <begin position="304"/>
        <end position="320"/>
    </location>
</feature>
<name>A0AB39U7A5_9BIFI</name>
<reference evidence="6" key="1">
    <citation type="submission" date="2023-07" db="EMBL/GenBank/DDBJ databases">
        <title>Bifidobacterium aquikefiriaerophilum sp. nov. and Bifidobacterium eccum sp. nov., isolated from water kefir.</title>
        <authorList>
            <person name="Breselge S."/>
            <person name="Bellassi P."/>
            <person name="Barcenilla C."/>
            <person name="Alvarez-Ordonez A."/>
            <person name="Morelli L."/>
            <person name="Cotter P.D."/>
        </authorList>
    </citation>
    <scope>NUCLEOTIDE SEQUENCE</scope>
    <source>
        <strain evidence="6">WK041_4_12</strain>
    </source>
</reference>
<dbReference type="Gene3D" id="3.40.50.300">
    <property type="entry name" value="P-loop containing nucleotide triphosphate hydrolases"/>
    <property type="match status" value="1"/>
</dbReference>
<gene>
    <name evidence="6" type="ORF">QN215_00925</name>
</gene>
<dbReference type="KEGG" id="baqk:QN215_00925"/>
<dbReference type="InterPro" id="IPR051782">
    <property type="entry name" value="ABC_Transporter_VariousFunc"/>
</dbReference>
<dbReference type="PROSITE" id="PS50893">
    <property type="entry name" value="ABC_TRANSPORTER_2"/>
    <property type="match status" value="1"/>
</dbReference>
<dbReference type="SUPFAM" id="SSF52540">
    <property type="entry name" value="P-loop containing nucleoside triphosphate hydrolases"/>
    <property type="match status" value="1"/>
</dbReference>
<dbReference type="GO" id="GO:0016887">
    <property type="term" value="F:ATP hydrolysis activity"/>
    <property type="evidence" value="ECO:0007669"/>
    <property type="project" value="InterPro"/>
</dbReference>
<proteinExistence type="predicted"/>
<sequence length="326" mass="35593">MNSEESGISDGIVTQKLSKEFGTTHALDNVNVTFRRGTIHGLLGRNGAGKTTLMSIICNHNFKSSGNVYIDGQDPAENAAVLGDICFVHEDQRWHDNYTADMILGSASRFYPNWDRQLAAHLAKKFSLPAATKVSRLSRGQRSALAITIVLASHAEYSFLDEPYLGLDPTARGIFYEELATTQADDPRTFIMSTHLIDECAGLMETVTILDQGHVSQSGEVDDVLSKVWSFTGMKRSLEPMLPALEILSSSSMGAMCSVVFKGSLDDRQVAQLRTGDVSDLRHATLQELVSAIGAFEPQSHEQSTVEKDDSFHGGHRDTATKGVLQ</sequence>
<feature type="region of interest" description="Disordered" evidence="4">
    <location>
        <begin position="297"/>
        <end position="326"/>
    </location>
</feature>
<dbReference type="AlphaFoldDB" id="A0AB39U7A5"/>
<evidence type="ECO:0000313" key="6">
    <source>
        <dbReference type="EMBL" id="XDS44739.1"/>
    </source>
</evidence>
<keyword evidence="1" id="KW-0813">Transport</keyword>
<dbReference type="GO" id="GO:0005524">
    <property type="term" value="F:ATP binding"/>
    <property type="evidence" value="ECO:0007669"/>
    <property type="project" value="UniProtKB-KW"/>
</dbReference>
<protein>
    <submittedName>
        <fullName evidence="6">ABC transporter ATP-binding protein</fullName>
    </submittedName>
</protein>
<evidence type="ECO:0000256" key="1">
    <source>
        <dbReference type="ARBA" id="ARBA00022448"/>
    </source>
</evidence>
<dbReference type="InterPro" id="IPR027417">
    <property type="entry name" value="P-loop_NTPase"/>
</dbReference>
<keyword evidence="3 6" id="KW-0067">ATP-binding</keyword>
<dbReference type="InterPro" id="IPR003439">
    <property type="entry name" value="ABC_transporter-like_ATP-bd"/>
</dbReference>
<dbReference type="InterPro" id="IPR003593">
    <property type="entry name" value="AAA+_ATPase"/>
</dbReference>
<accession>A0AB39U7A5</accession>
<evidence type="ECO:0000256" key="4">
    <source>
        <dbReference type="SAM" id="MobiDB-lite"/>
    </source>
</evidence>
<dbReference type="PANTHER" id="PTHR42939">
    <property type="entry name" value="ABC TRANSPORTER ATP-BINDING PROTEIN ALBC-RELATED"/>
    <property type="match status" value="1"/>
</dbReference>
<evidence type="ECO:0000256" key="3">
    <source>
        <dbReference type="ARBA" id="ARBA00022840"/>
    </source>
</evidence>
<dbReference type="RefSeq" id="WP_369344284.1">
    <property type="nucleotide sequence ID" value="NZ_CP129674.1"/>
</dbReference>
<dbReference type="SMART" id="SM00382">
    <property type="entry name" value="AAA"/>
    <property type="match status" value="1"/>
</dbReference>
<dbReference type="Pfam" id="PF00005">
    <property type="entry name" value="ABC_tran"/>
    <property type="match status" value="1"/>
</dbReference>
<dbReference type="EMBL" id="CP129674">
    <property type="protein sequence ID" value="XDS44739.1"/>
    <property type="molecule type" value="Genomic_DNA"/>
</dbReference>
<evidence type="ECO:0000259" key="5">
    <source>
        <dbReference type="PROSITE" id="PS50893"/>
    </source>
</evidence>